<name>A0A0N0WSG5_PSEYM</name>
<reference evidence="1 2" key="1">
    <citation type="submission" date="2018-08" db="EMBL/GenBank/DDBJ databases">
        <title>Recombination of ecologically and evolutionarily significant loci maintains genetic cohesion in the Pseudomonas syringae species complex.</title>
        <authorList>
            <person name="Dillon M."/>
            <person name="Thakur S."/>
            <person name="Almeida R.N.D."/>
            <person name="Weir B.S."/>
            <person name="Guttman D.S."/>
        </authorList>
    </citation>
    <scope>NUCLEOTIDE SEQUENCE [LARGE SCALE GENOMIC DNA]</scope>
    <source>
        <strain evidence="1 2">ICMP 11281</strain>
    </source>
</reference>
<dbReference type="EMBL" id="RBUQ01000304">
    <property type="protein sequence ID" value="RMV30007.1"/>
    <property type="molecule type" value="Genomic_DNA"/>
</dbReference>
<evidence type="ECO:0000313" key="1">
    <source>
        <dbReference type="EMBL" id="RMV30007.1"/>
    </source>
</evidence>
<evidence type="ECO:0008006" key="3">
    <source>
        <dbReference type="Google" id="ProtNLM"/>
    </source>
</evidence>
<proteinExistence type="predicted"/>
<gene>
    <name evidence="1" type="ORF">ALP13_101987</name>
</gene>
<dbReference type="AlphaFoldDB" id="A0A0N0WSG5"/>
<dbReference type="InterPro" id="IPR012449">
    <property type="entry name" value="Phage_F116_Orf28"/>
</dbReference>
<organism evidence="1 2">
    <name type="scientific">Pseudomonas syringae pv. maculicola</name>
    <dbReference type="NCBI Taxonomy" id="59511"/>
    <lineage>
        <taxon>Bacteria</taxon>
        <taxon>Pseudomonadati</taxon>
        <taxon>Pseudomonadota</taxon>
        <taxon>Gammaproteobacteria</taxon>
        <taxon>Pseudomonadales</taxon>
        <taxon>Pseudomonadaceae</taxon>
        <taxon>Pseudomonas</taxon>
    </lineage>
</organism>
<comment type="caution">
    <text evidence="1">The sequence shown here is derived from an EMBL/GenBank/DDBJ whole genome shotgun (WGS) entry which is preliminary data.</text>
</comment>
<dbReference type="RefSeq" id="WP_054070529.1">
    <property type="nucleotide sequence ID" value="NZ_JAEVFP010000024.1"/>
</dbReference>
<dbReference type="Proteomes" id="UP000271631">
    <property type="component" value="Unassembled WGS sequence"/>
</dbReference>
<sequence>MLQEVPIGVARQSFTPFESLLRRIHRQINSSVAQNTRHTTIARQPEESASDWDVFLEQLELEESVRVTRIDRGVAQLKWTNQHPG</sequence>
<evidence type="ECO:0000313" key="2">
    <source>
        <dbReference type="Proteomes" id="UP000271631"/>
    </source>
</evidence>
<protein>
    <recommendedName>
        <fullName evidence="3">DUF1654 domain-containing protein</fullName>
    </recommendedName>
</protein>
<dbReference type="Pfam" id="PF07867">
    <property type="entry name" value="DUF1654"/>
    <property type="match status" value="1"/>
</dbReference>
<accession>A0A0N0WSG5</accession>